<keyword evidence="1" id="KW-0614">Plasmid</keyword>
<sequence>MTVTNLTESYFVKRIPITNCYGHLDVPLSKVSMQDNFTYHLYHNNPIPFKFSLKGVPCDIVIDSSFEDKLNAISNIFVDNLPIVGLDNQDSYFQFVKKPYNKADIGDSKNYISIESALASGFVTYKYKKDNKNKLSSIRTTRKKKTVKRNK</sequence>
<dbReference type="EMBL" id="MH396026">
    <property type="protein sequence ID" value="AXR86333.1"/>
    <property type="molecule type" value="Genomic_DNA"/>
</dbReference>
<name>A0A346Q007_9FLOR</name>
<proteinExistence type="predicted"/>
<accession>A0A346Q007</accession>
<organism evidence="1">
    <name type="scientific">Gracilaria ferox</name>
    <dbReference type="NCBI Taxonomy" id="1184158"/>
    <lineage>
        <taxon>Eukaryota</taxon>
        <taxon>Rhodophyta</taxon>
        <taxon>Florideophyceae</taxon>
        <taxon>Rhodymeniophycidae</taxon>
        <taxon>Gracilariales</taxon>
        <taxon>Gracilariaceae</taxon>
        <taxon>Gracilaria</taxon>
    </lineage>
</organism>
<protein>
    <submittedName>
        <fullName evidence="1">Uncharacterized protein</fullName>
    </submittedName>
</protein>
<reference evidence="1" key="1">
    <citation type="journal article" date="2018" name="J. Phycol.">
        <title>Organellar genomics: a useful tool to study evolutionary relationships and molecular evolution in Gracilariaceae (Rhodophyta).</title>
        <authorList>
            <person name="Iha C."/>
            <person name="Grassa C.J."/>
            <person name="de M Lyra G."/>
            <person name="Davis C.C."/>
            <person name="Verbruggen H."/>
            <person name="Oliveira M.C."/>
        </authorList>
    </citation>
    <scope>NUCLEOTIDE SEQUENCE</scope>
    <source>
        <plasmid evidence="1">Gfe3115</plasmid>
    </source>
</reference>
<evidence type="ECO:0000313" key="1">
    <source>
        <dbReference type="EMBL" id="AXR86333.1"/>
    </source>
</evidence>
<dbReference type="AlphaFoldDB" id="A0A346Q007"/>
<geneLocation type="plasmid" evidence="1">
    <name>Gfe3115</name>
</geneLocation>